<accession>A0A2J6SKR4</accession>
<feature type="non-terminal residue" evidence="1">
    <location>
        <position position="1"/>
    </location>
</feature>
<gene>
    <name evidence="1" type="ORF">K444DRAFT_546273</name>
</gene>
<protein>
    <submittedName>
        <fullName evidence="1">Uncharacterized protein</fullName>
    </submittedName>
</protein>
<dbReference type="Proteomes" id="UP000235371">
    <property type="component" value="Unassembled WGS sequence"/>
</dbReference>
<dbReference type="RefSeq" id="XP_024728251.1">
    <property type="nucleotide sequence ID" value="XM_024876207.1"/>
</dbReference>
<dbReference type="GeneID" id="36584286"/>
<organism evidence="1 2">
    <name type="scientific">Hyaloscypha bicolor E</name>
    <dbReference type="NCBI Taxonomy" id="1095630"/>
    <lineage>
        <taxon>Eukaryota</taxon>
        <taxon>Fungi</taxon>
        <taxon>Dikarya</taxon>
        <taxon>Ascomycota</taxon>
        <taxon>Pezizomycotina</taxon>
        <taxon>Leotiomycetes</taxon>
        <taxon>Helotiales</taxon>
        <taxon>Hyaloscyphaceae</taxon>
        <taxon>Hyaloscypha</taxon>
        <taxon>Hyaloscypha bicolor</taxon>
    </lineage>
</organism>
<dbReference type="EMBL" id="KZ613912">
    <property type="protein sequence ID" value="PMD51347.1"/>
    <property type="molecule type" value="Genomic_DNA"/>
</dbReference>
<evidence type="ECO:0000313" key="1">
    <source>
        <dbReference type="EMBL" id="PMD51347.1"/>
    </source>
</evidence>
<dbReference type="OrthoDB" id="3548492at2759"/>
<evidence type="ECO:0000313" key="2">
    <source>
        <dbReference type="Proteomes" id="UP000235371"/>
    </source>
</evidence>
<keyword evidence="2" id="KW-1185">Reference proteome</keyword>
<dbReference type="AlphaFoldDB" id="A0A2J6SKR4"/>
<proteinExistence type="predicted"/>
<sequence length="58" mass="6821">RERIKGARITGMLLYKIELLIKYSYGTIRDIFALETLYTNSSSMPRKGRPLLYSNRDH</sequence>
<dbReference type="InParanoid" id="A0A2J6SKR4"/>
<reference evidence="1 2" key="1">
    <citation type="submission" date="2016-04" db="EMBL/GenBank/DDBJ databases">
        <title>A degradative enzymes factory behind the ericoid mycorrhizal symbiosis.</title>
        <authorList>
            <consortium name="DOE Joint Genome Institute"/>
            <person name="Martino E."/>
            <person name="Morin E."/>
            <person name="Grelet G."/>
            <person name="Kuo A."/>
            <person name="Kohler A."/>
            <person name="Daghino S."/>
            <person name="Barry K."/>
            <person name="Choi C."/>
            <person name="Cichocki N."/>
            <person name="Clum A."/>
            <person name="Copeland A."/>
            <person name="Hainaut M."/>
            <person name="Haridas S."/>
            <person name="Labutti K."/>
            <person name="Lindquist E."/>
            <person name="Lipzen A."/>
            <person name="Khouja H.-R."/>
            <person name="Murat C."/>
            <person name="Ohm R."/>
            <person name="Olson A."/>
            <person name="Spatafora J."/>
            <person name="Veneault-Fourrey C."/>
            <person name="Henrissat B."/>
            <person name="Grigoriev I."/>
            <person name="Martin F."/>
            <person name="Perotto S."/>
        </authorList>
    </citation>
    <scope>NUCLEOTIDE SEQUENCE [LARGE SCALE GENOMIC DNA]</scope>
    <source>
        <strain evidence="1 2">E</strain>
    </source>
</reference>
<name>A0A2J6SKR4_9HELO</name>